<dbReference type="InterPro" id="IPR016159">
    <property type="entry name" value="Cullin_repeat-like_dom_sf"/>
</dbReference>
<evidence type="ECO:0000256" key="3">
    <source>
        <dbReference type="ARBA" id="ARBA00022483"/>
    </source>
</evidence>
<reference evidence="6" key="1">
    <citation type="submission" date="2017-01" db="EMBL/GenBank/DDBJ databases">
        <title>Comparative genomics of anhydrobiosis in the tardigrade Hypsibius dujardini.</title>
        <authorList>
            <person name="Yoshida Y."/>
            <person name="Koutsovoulos G."/>
            <person name="Laetsch D."/>
            <person name="Stevens L."/>
            <person name="Kumar S."/>
            <person name="Horikawa D."/>
            <person name="Ishino K."/>
            <person name="Komine S."/>
            <person name="Tomita M."/>
            <person name="Blaxter M."/>
            <person name="Arakawa K."/>
        </authorList>
    </citation>
    <scope>NUCLEOTIDE SEQUENCE [LARGE SCALE GENOMIC DNA]</scope>
    <source>
        <strain evidence="6">Z151</strain>
    </source>
</reference>
<dbReference type="InterPro" id="IPR042560">
    <property type="entry name" value="Exo84_C_2"/>
</dbReference>
<accession>A0A9X6NIA9</accession>
<comment type="similarity">
    <text evidence="1">Belongs to the EXO84 family.</text>
</comment>
<gene>
    <name evidence="5" type="ORF">BV898_14463</name>
</gene>
<keyword evidence="3" id="KW-0268">Exocytosis</keyword>
<evidence type="ECO:0000256" key="1">
    <source>
        <dbReference type="ARBA" id="ARBA00007210"/>
    </source>
</evidence>
<evidence type="ECO:0000256" key="4">
    <source>
        <dbReference type="SAM" id="Coils"/>
    </source>
</evidence>
<evidence type="ECO:0000313" key="5">
    <source>
        <dbReference type="EMBL" id="OWA49929.1"/>
    </source>
</evidence>
<dbReference type="GO" id="GO:0006893">
    <property type="term" value="P:Golgi to plasma membrane transport"/>
    <property type="evidence" value="ECO:0007669"/>
    <property type="project" value="TreeGrafter"/>
</dbReference>
<dbReference type="Gene3D" id="1.20.58.1220">
    <property type="entry name" value="Exo84p, C-terminal helical domain"/>
    <property type="match status" value="1"/>
</dbReference>
<organism evidence="5 6">
    <name type="scientific">Hypsibius exemplaris</name>
    <name type="common">Freshwater tardigrade</name>
    <dbReference type="NCBI Taxonomy" id="2072580"/>
    <lineage>
        <taxon>Eukaryota</taxon>
        <taxon>Metazoa</taxon>
        <taxon>Ecdysozoa</taxon>
        <taxon>Tardigrada</taxon>
        <taxon>Eutardigrada</taxon>
        <taxon>Parachela</taxon>
        <taxon>Hypsibioidea</taxon>
        <taxon>Hypsibiidae</taxon>
        <taxon>Hypsibius</taxon>
    </lineage>
</organism>
<sequence>MYSRDFVAEAVVPALLSRGNGLIQLEDGQKRFSEFRDQANLELRKNAFTYHNAILKASKDMQVLEKNLLEFKNTLAEEKRALNTIMNVGDGGGNRREKRKSTYFNGSLDTVVGRYKADDEKPSSDNSNIQEIPRWFLEAATDIEDHYEMRRYKDAVDLLVAAKKYYDGLVWKDPEQIRQTELHYRLILDVEQGLIDHLLEALKAAMVCPFGVDAACCRRLIEHPAISGQNIRCLCGVFGQPNATASADYLVHDCGFLGTVRDFAEFGFDGIACRSALIGWIRFHVDTFVGMFADEIFAPKNSLAAAAESVTILRKNAGLLADVGVDEVPMVDAALENDSIRFVDHHVGLFVQSSQRIFQDGKVQPILFKSKEIAALYLETIAKAGLGMSAAYMDGLRLNVSEQYLQFGKVALRLIEDIVTVSSPSMARNVKTWMYAIIAPYINALQTASARASDTDVNIAALSGTAEFGVKNLLPRAEESVKEKFIQTNYLFSVQKDALSRVHTSAKVKVTAPTFV</sequence>
<dbReference type="AlphaFoldDB" id="A0A9X6NIA9"/>
<dbReference type="PANTHER" id="PTHR21426">
    <property type="entry name" value="EXOCYST COMPLEX COMPONENT 8"/>
    <property type="match status" value="1"/>
</dbReference>
<dbReference type="EMBL" id="MTYJ01000177">
    <property type="protein sequence ID" value="OWA49929.1"/>
    <property type="molecule type" value="Genomic_DNA"/>
</dbReference>
<dbReference type="PANTHER" id="PTHR21426:SF12">
    <property type="entry name" value="EXOCYST COMPLEX COMPONENT 8"/>
    <property type="match status" value="1"/>
</dbReference>
<keyword evidence="4" id="KW-0175">Coiled coil</keyword>
<dbReference type="GO" id="GO:0000145">
    <property type="term" value="C:exocyst"/>
    <property type="evidence" value="ECO:0007669"/>
    <property type="project" value="InterPro"/>
</dbReference>
<dbReference type="GO" id="GO:0006887">
    <property type="term" value="P:exocytosis"/>
    <property type="evidence" value="ECO:0007669"/>
    <property type="project" value="UniProtKB-KW"/>
</dbReference>
<comment type="caution">
    <text evidence="5">The sequence shown here is derived from an EMBL/GenBank/DDBJ whole genome shotgun (WGS) entry which is preliminary data.</text>
</comment>
<proteinExistence type="inferred from homology"/>
<dbReference type="SUPFAM" id="SSF74788">
    <property type="entry name" value="Cullin repeat-like"/>
    <property type="match status" value="1"/>
</dbReference>
<dbReference type="Proteomes" id="UP000192578">
    <property type="component" value="Unassembled WGS sequence"/>
</dbReference>
<keyword evidence="6" id="KW-1185">Reference proteome</keyword>
<dbReference type="GO" id="GO:0008104">
    <property type="term" value="P:intracellular protein localization"/>
    <property type="evidence" value="ECO:0007669"/>
    <property type="project" value="TreeGrafter"/>
</dbReference>
<evidence type="ECO:0000256" key="2">
    <source>
        <dbReference type="ARBA" id="ARBA00022448"/>
    </source>
</evidence>
<dbReference type="InterPro" id="IPR033961">
    <property type="entry name" value="Exo84"/>
</dbReference>
<feature type="coiled-coil region" evidence="4">
    <location>
        <begin position="54"/>
        <end position="81"/>
    </location>
</feature>
<keyword evidence="2" id="KW-0813">Transport</keyword>
<dbReference type="OrthoDB" id="642193at2759"/>
<name>A0A9X6NIA9_HYPEX</name>
<evidence type="ECO:0000313" key="6">
    <source>
        <dbReference type="Proteomes" id="UP000192578"/>
    </source>
</evidence>
<protein>
    <submittedName>
        <fullName evidence="5">Uncharacterized protein</fullName>
    </submittedName>
</protein>